<evidence type="ECO:0000256" key="1">
    <source>
        <dbReference type="ARBA" id="ARBA00004651"/>
    </source>
</evidence>
<keyword evidence="5" id="KW-0297">G-protein coupled receptor</keyword>
<keyword evidence="2" id="KW-1003">Cell membrane</keyword>
<feature type="transmembrane region" description="Helical" evidence="9">
    <location>
        <begin position="184"/>
        <end position="202"/>
    </location>
</feature>
<evidence type="ECO:0000259" key="10">
    <source>
        <dbReference type="PROSITE" id="PS50262"/>
    </source>
</evidence>
<gene>
    <name evidence="11" type="ORF">RIMI_LOCUS1148780</name>
</gene>
<evidence type="ECO:0000256" key="7">
    <source>
        <dbReference type="ARBA" id="ARBA00023170"/>
    </source>
</evidence>
<feature type="transmembrane region" description="Helical" evidence="9">
    <location>
        <begin position="138"/>
        <end position="163"/>
    </location>
</feature>
<keyword evidence="8" id="KW-0807">Transducer</keyword>
<evidence type="ECO:0000256" key="5">
    <source>
        <dbReference type="ARBA" id="ARBA00023040"/>
    </source>
</evidence>
<dbReference type="InterPro" id="IPR000276">
    <property type="entry name" value="GPCR_Rhodpsn"/>
</dbReference>
<evidence type="ECO:0000256" key="2">
    <source>
        <dbReference type="ARBA" id="ARBA00022475"/>
    </source>
</evidence>
<dbReference type="PRINTS" id="PR01157">
    <property type="entry name" value="P2YPURNOCPTR"/>
</dbReference>
<keyword evidence="4 9" id="KW-1133">Transmembrane helix</keyword>
<organism evidence="11 12">
    <name type="scientific">Ranitomeya imitator</name>
    <name type="common">mimic poison frog</name>
    <dbReference type="NCBI Taxonomy" id="111125"/>
    <lineage>
        <taxon>Eukaryota</taxon>
        <taxon>Metazoa</taxon>
        <taxon>Chordata</taxon>
        <taxon>Craniata</taxon>
        <taxon>Vertebrata</taxon>
        <taxon>Euteleostomi</taxon>
        <taxon>Amphibia</taxon>
        <taxon>Batrachia</taxon>
        <taxon>Anura</taxon>
        <taxon>Neobatrachia</taxon>
        <taxon>Hyloidea</taxon>
        <taxon>Dendrobatidae</taxon>
        <taxon>Dendrobatinae</taxon>
        <taxon>Ranitomeya</taxon>
    </lineage>
</organism>
<keyword evidence="6 9" id="KW-0472">Membrane</keyword>
<evidence type="ECO:0000256" key="9">
    <source>
        <dbReference type="SAM" id="Phobius"/>
    </source>
</evidence>
<dbReference type="CDD" id="cd15167">
    <property type="entry name" value="7tmA_GPR171"/>
    <property type="match status" value="1"/>
</dbReference>
<reference evidence="11" key="1">
    <citation type="submission" date="2023-07" db="EMBL/GenBank/DDBJ databases">
        <authorList>
            <person name="Stuckert A."/>
        </authorList>
    </citation>
    <scope>NUCLEOTIDE SEQUENCE</scope>
</reference>
<feature type="transmembrane region" description="Helical" evidence="9">
    <location>
        <begin position="20"/>
        <end position="38"/>
    </location>
</feature>
<feature type="transmembrane region" description="Helical" evidence="9">
    <location>
        <begin position="276"/>
        <end position="296"/>
    </location>
</feature>
<evidence type="ECO:0000256" key="6">
    <source>
        <dbReference type="ARBA" id="ARBA00023136"/>
    </source>
</evidence>
<evidence type="ECO:0000256" key="3">
    <source>
        <dbReference type="ARBA" id="ARBA00022692"/>
    </source>
</evidence>
<comment type="subcellular location">
    <subcellularLocation>
        <location evidence="1">Cell membrane</location>
        <topology evidence="1">Multi-pass membrane protein</topology>
    </subcellularLocation>
</comment>
<dbReference type="SUPFAM" id="SSF81321">
    <property type="entry name" value="Family A G protein-coupled receptor-like"/>
    <property type="match status" value="1"/>
</dbReference>
<accession>A0ABN9KUZ1</accession>
<dbReference type="PRINTS" id="PR00237">
    <property type="entry name" value="GPCRRHODOPSN"/>
</dbReference>
<keyword evidence="12" id="KW-1185">Reference proteome</keyword>
<dbReference type="EMBL" id="CAUEEQ010001477">
    <property type="protein sequence ID" value="CAJ0919900.1"/>
    <property type="molecule type" value="Genomic_DNA"/>
</dbReference>
<evidence type="ECO:0000313" key="12">
    <source>
        <dbReference type="Proteomes" id="UP001176940"/>
    </source>
</evidence>
<dbReference type="PANTHER" id="PTHR24233:SF4">
    <property type="entry name" value="G-PROTEIN COUPLED RECEPTOR 171"/>
    <property type="match status" value="1"/>
</dbReference>
<feature type="transmembrane region" description="Helical" evidence="9">
    <location>
        <begin position="74"/>
        <end position="94"/>
    </location>
</feature>
<keyword evidence="3 9" id="KW-0812">Transmembrane</keyword>
<evidence type="ECO:0000256" key="4">
    <source>
        <dbReference type="ARBA" id="ARBA00022989"/>
    </source>
</evidence>
<dbReference type="Proteomes" id="UP001176940">
    <property type="component" value="Unassembled WGS sequence"/>
</dbReference>
<feature type="transmembrane region" description="Helical" evidence="9">
    <location>
        <begin position="233"/>
        <end position="256"/>
    </location>
</feature>
<keyword evidence="7" id="KW-0675">Receptor</keyword>
<evidence type="ECO:0000256" key="8">
    <source>
        <dbReference type="ARBA" id="ARBA00023224"/>
    </source>
</evidence>
<feature type="domain" description="G-protein coupled receptors family 1 profile" evidence="10">
    <location>
        <begin position="86"/>
        <end position="340"/>
    </location>
</feature>
<evidence type="ECO:0000313" key="11">
    <source>
        <dbReference type="EMBL" id="CAJ0919900.1"/>
    </source>
</evidence>
<dbReference type="Gene3D" id="1.20.1070.10">
    <property type="entry name" value="Rhodopsin 7-helix transmembrane proteins"/>
    <property type="match status" value="1"/>
</dbReference>
<sequence length="375" mass="42782">MYCLFFQQTALQRPNSDAAAIDIVVGIAAASLSVKLLFPAMTTSYNKDYFTMADATNSSSFTCEVNKDLEPFTYFYWLIFLVGFFGSCFALWAFTWKDNNQKCLSVYLINLLIADFLLTLVLPFKIVVDMGQASWKLKIFHCQVSACIIYINMYISIIFLGFVSMDRCLQTIQSSKLYQIQKRGFARMLSAVVWALVLSIMLPNMMIPIKDIPERDIVGCIDFKTVIGRDWHVLSNFISIAIFFNFSAIILISNCITIKKLYTNEDCEEANNIKAALVKIFLVTAGYIICFLPYHIVRIPYTLSQNDVITDCHLKQVLFYAKESTLLLSVSNLCFDPIVYYHFSNNFRSKISKTFSLKRQERAVIGGENAIERAV</sequence>
<protein>
    <recommendedName>
        <fullName evidence="10">G-protein coupled receptors family 1 profile domain-containing protein</fullName>
    </recommendedName>
</protein>
<dbReference type="PANTHER" id="PTHR24233">
    <property type="entry name" value="P2Y PURINOCEPTOR-RELATED G-PROTEIN COUPLED RECEPTOR"/>
    <property type="match status" value="1"/>
</dbReference>
<comment type="caution">
    <text evidence="11">The sequence shown here is derived from an EMBL/GenBank/DDBJ whole genome shotgun (WGS) entry which is preliminary data.</text>
</comment>
<dbReference type="InterPro" id="IPR048077">
    <property type="entry name" value="GPR171"/>
</dbReference>
<name>A0ABN9KUZ1_9NEOB</name>
<feature type="transmembrane region" description="Helical" evidence="9">
    <location>
        <begin position="106"/>
        <end position="126"/>
    </location>
</feature>
<dbReference type="PROSITE" id="PS50262">
    <property type="entry name" value="G_PROTEIN_RECEP_F1_2"/>
    <property type="match status" value="1"/>
</dbReference>
<dbReference type="Pfam" id="PF00001">
    <property type="entry name" value="7tm_1"/>
    <property type="match status" value="1"/>
</dbReference>
<dbReference type="InterPro" id="IPR017452">
    <property type="entry name" value="GPCR_Rhodpsn_7TM"/>
</dbReference>
<proteinExistence type="predicted"/>